<dbReference type="GO" id="GO:0008380">
    <property type="term" value="P:RNA splicing"/>
    <property type="evidence" value="ECO:0000318"/>
    <property type="project" value="GO_Central"/>
</dbReference>
<dbReference type="InParanoid" id="A0A3Q7IH53"/>
<keyword evidence="4" id="KW-0507">mRNA processing</keyword>
<keyword evidence="9" id="KW-0508">mRNA splicing</keyword>
<keyword evidence="7" id="KW-0863">Zinc-finger</keyword>
<sequence length="263" mass="29380">MSVFGGDSWAREAQCRKRRVDELMVDNIDSSAYKKLSSGKFVCIVCSHRPVLDTPLMLSYFTSGDACSPTIFFLVNSQLSEAASLDKEFLLGPSEPWKIGRVHVKGSSHRAEETRLRERELGRQDEINKRIALSECDTATSKTLTSSQLCRSASKPLIGCTRKAASYVLHQNLAQSSASQGDEIKCTKVDTSSVLANQRSSQCVQIGVTTNQTIISQAYNQERRERELKFTSAGWKRDGHGKWFKDENVEFDSDEEDPNLCLP</sequence>
<dbReference type="OMA" id="NGKYACT"/>
<evidence type="ECO:0000256" key="8">
    <source>
        <dbReference type="ARBA" id="ARBA00022833"/>
    </source>
</evidence>
<evidence type="ECO:0000256" key="10">
    <source>
        <dbReference type="ARBA" id="ARBA00023242"/>
    </source>
</evidence>
<evidence type="ECO:0000259" key="12">
    <source>
        <dbReference type="Pfam" id="PF15805"/>
    </source>
</evidence>
<organism evidence="13">
    <name type="scientific">Solanum lycopersicum</name>
    <name type="common">Tomato</name>
    <name type="synonym">Lycopersicon esculentum</name>
    <dbReference type="NCBI Taxonomy" id="4081"/>
    <lineage>
        <taxon>Eukaryota</taxon>
        <taxon>Viridiplantae</taxon>
        <taxon>Streptophyta</taxon>
        <taxon>Embryophyta</taxon>
        <taxon>Tracheophyta</taxon>
        <taxon>Spermatophyta</taxon>
        <taxon>Magnoliopsida</taxon>
        <taxon>eudicotyledons</taxon>
        <taxon>Gunneridae</taxon>
        <taxon>Pentapetalae</taxon>
        <taxon>asterids</taxon>
        <taxon>lamiids</taxon>
        <taxon>Solanales</taxon>
        <taxon>Solanaceae</taxon>
        <taxon>Solanoideae</taxon>
        <taxon>Solaneae</taxon>
        <taxon>Solanum</taxon>
        <taxon>Solanum subgen. Lycopersicon</taxon>
    </lineage>
</organism>
<dbReference type="GO" id="GO:0005681">
    <property type="term" value="C:spliceosomal complex"/>
    <property type="evidence" value="ECO:0007669"/>
    <property type="project" value="UniProtKB-KW"/>
</dbReference>
<feature type="domain" description="Sodium channel modifier 1 acidic C-terminal" evidence="12">
    <location>
        <begin position="221"/>
        <end position="259"/>
    </location>
</feature>
<proteinExistence type="predicted"/>
<evidence type="ECO:0000313" key="14">
    <source>
        <dbReference type="Proteomes" id="UP000004994"/>
    </source>
</evidence>
<feature type="domain" description="Sodium channel modifier 1 zinc-finger" evidence="11">
    <location>
        <begin position="43"/>
        <end position="60"/>
    </location>
</feature>
<dbReference type="Pfam" id="PF15805">
    <property type="entry name" value="SCNM1_acidic"/>
    <property type="match status" value="1"/>
</dbReference>
<keyword evidence="10" id="KW-0539">Nucleus</keyword>
<evidence type="ECO:0000256" key="6">
    <source>
        <dbReference type="ARBA" id="ARBA00022728"/>
    </source>
</evidence>
<evidence type="ECO:0000256" key="7">
    <source>
        <dbReference type="ARBA" id="ARBA00022771"/>
    </source>
</evidence>
<accession>A0A3Q7IH53</accession>
<dbReference type="EnsemblPlants" id="Solyc10g050735.1.1">
    <property type="protein sequence ID" value="Solyc10g050735.1.1"/>
    <property type="gene ID" value="Solyc10g050735.1"/>
</dbReference>
<evidence type="ECO:0000259" key="11">
    <source>
        <dbReference type="Pfam" id="PF15803"/>
    </source>
</evidence>
<dbReference type="GO" id="GO:0005634">
    <property type="term" value="C:nucleus"/>
    <property type="evidence" value="ECO:0000318"/>
    <property type="project" value="GO_Central"/>
</dbReference>
<dbReference type="Gramene" id="Solyc10g050735.1.1">
    <property type="protein sequence ID" value="Solyc10g050735.1.1"/>
    <property type="gene ID" value="Solyc10g050735.1"/>
</dbReference>
<dbReference type="Proteomes" id="UP000004994">
    <property type="component" value="Chromosome 10"/>
</dbReference>
<dbReference type="GO" id="GO:0006397">
    <property type="term" value="P:mRNA processing"/>
    <property type="evidence" value="ECO:0007669"/>
    <property type="project" value="UniProtKB-KW"/>
</dbReference>
<comment type="subcellular location">
    <subcellularLocation>
        <location evidence="1">Nucleus speckle</location>
    </subcellularLocation>
    <subcellularLocation>
        <location evidence="2">Nucleus</location>
        <location evidence="2">Nucleoplasm</location>
    </subcellularLocation>
</comment>
<keyword evidence="14" id="KW-1185">Reference proteome</keyword>
<evidence type="ECO:0000256" key="2">
    <source>
        <dbReference type="ARBA" id="ARBA00004642"/>
    </source>
</evidence>
<dbReference type="InterPro" id="IPR031625">
    <property type="entry name" value="SCNM1_acidic"/>
</dbReference>
<keyword evidence="6" id="KW-0747">Spliceosome</keyword>
<evidence type="ECO:0000256" key="4">
    <source>
        <dbReference type="ARBA" id="ARBA00022664"/>
    </source>
</evidence>
<evidence type="ECO:0000256" key="9">
    <source>
        <dbReference type="ARBA" id="ARBA00023187"/>
    </source>
</evidence>
<dbReference type="InterPro" id="IPR031622">
    <property type="entry name" value="Znf-SCNM1"/>
</dbReference>
<evidence type="ECO:0000256" key="3">
    <source>
        <dbReference type="ARBA" id="ARBA00020620"/>
    </source>
</evidence>
<name>A0A3Q7IH53_SOLLC</name>
<reference evidence="13" key="2">
    <citation type="submission" date="2019-01" db="UniProtKB">
        <authorList>
            <consortium name="EnsemblPlants"/>
        </authorList>
    </citation>
    <scope>IDENTIFICATION</scope>
    <source>
        <strain evidence="13">cv. Heinz 1706</strain>
    </source>
</reference>
<dbReference type="InterPro" id="IPR033570">
    <property type="entry name" value="SCNM1"/>
</dbReference>
<dbReference type="AlphaFoldDB" id="A0A3Q7IH53"/>
<dbReference type="PANTHER" id="PTHR32297">
    <property type="entry name" value="SODIUM CHANNEL MODIFIER 1"/>
    <property type="match status" value="1"/>
</dbReference>
<keyword evidence="8" id="KW-0862">Zinc</keyword>
<dbReference type="GO" id="GO:0016607">
    <property type="term" value="C:nuclear speck"/>
    <property type="evidence" value="ECO:0007669"/>
    <property type="project" value="UniProtKB-SubCell"/>
</dbReference>
<protein>
    <recommendedName>
        <fullName evidence="3">Sodium channel modifier 1</fullName>
    </recommendedName>
</protein>
<keyword evidence="5" id="KW-0479">Metal-binding</keyword>
<reference evidence="13" key="1">
    <citation type="journal article" date="2012" name="Nature">
        <title>The tomato genome sequence provides insights into fleshy fruit evolution.</title>
        <authorList>
            <consortium name="Tomato Genome Consortium"/>
        </authorList>
    </citation>
    <scope>NUCLEOTIDE SEQUENCE [LARGE SCALE GENOMIC DNA]</scope>
    <source>
        <strain evidence="13">cv. Heinz 1706</strain>
    </source>
</reference>
<dbReference type="GO" id="GO:0008270">
    <property type="term" value="F:zinc ion binding"/>
    <property type="evidence" value="ECO:0007669"/>
    <property type="project" value="UniProtKB-KW"/>
</dbReference>
<evidence type="ECO:0000256" key="5">
    <source>
        <dbReference type="ARBA" id="ARBA00022723"/>
    </source>
</evidence>
<dbReference type="STRING" id="4081.A0A3Q7IH53"/>
<evidence type="ECO:0000313" key="13">
    <source>
        <dbReference type="EnsemblPlants" id="Solyc10g050735.1.1"/>
    </source>
</evidence>
<evidence type="ECO:0000256" key="1">
    <source>
        <dbReference type="ARBA" id="ARBA00004324"/>
    </source>
</evidence>
<dbReference type="Pfam" id="PF15803">
    <property type="entry name" value="zf-SCNM1"/>
    <property type="match status" value="1"/>
</dbReference>
<dbReference type="PANTHER" id="PTHR32297:SF1">
    <property type="entry name" value="SODIUM CHANNEL MODIFIER 1"/>
    <property type="match status" value="1"/>
</dbReference>